<comment type="caution">
    <text evidence="4">The sequence shown here is derived from an EMBL/GenBank/DDBJ whole genome shotgun (WGS) entry which is preliminary data.</text>
</comment>
<dbReference type="SUPFAM" id="SSF54631">
    <property type="entry name" value="CBS-domain pair"/>
    <property type="match status" value="1"/>
</dbReference>
<dbReference type="STRING" id="1384056.N787_12150"/>
<reference evidence="4 5" key="1">
    <citation type="submission" date="2013-09" db="EMBL/GenBank/DDBJ databases">
        <title>Genome sequencing of Arenimonas metalli.</title>
        <authorList>
            <person name="Chen F."/>
            <person name="Wang G."/>
        </authorList>
    </citation>
    <scope>NUCLEOTIDE SEQUENCE [LARGE SCALE GENOMIC DNA]</scope>
    <source>
        <strain evidence="4 5">CF5-1</strain>
    </source>
</reference>
<evidence type="ECO:0000256" key="1">
    <source>
        <dbReference type="ARBA" id="ARBA00023122"/>
    </source>
</evidence>
<evidence type="ECO:0000259" key="3">
    <source>
        <dbReference type="PROSITE" id="PS51371"/>
    </source>
</evidence>
<proteinExistence type="predicted"/>
<dbReference type="AlphaFoldDB" id="A0A091AZG2"/>
<dbReference type="PATRIC" id="fig|1384056.3.peg.1758"/>
<dbReference type="RefSeq" id="WP_034212908.1">
    <property type="nucleotide sequence ID" value="NZ_AVCK01000024.1"/>
</dbReference>
<feature type="domain" description="CBS" evidence="3">
    <location>
        <begin position="9"/>
        <end position="68"/>
    </location>
</feature>
<dbReference type="Gene3D" id="3.10.580.10">
    <property type="entry name" value="CBS-domain"/>
    <property type="match status" value="1"/>
</dbReference>
<evidence type="ECO:0000256" key="2">
    <source>
        <dbReference type="PROSITE-ProRule" id="PRU00703"/>
    </source>
</evidence>
<sequence>MRNVNQILENKGSGGVIAVPREAPVLEVIRLMAEHHIGSVLVMQGSDLVGIATERDYARKVILQGRSSADTPVGQIMSSPVVSVLPTDTAATCMQIMTARKIRHLPVLDDGRVVGMVSIGDLVKAVIEDQQQEIAQLHQYIAS</sequence>
<dbReference type="PANTHER" id="PTHR43080">
    <property type="entry name" value="CBS DOMAIN-CONTAINING PROTEIN CBSX3, MITOCHONDRIAL"/>
    <property type="match status" value="1"/>
</dbReference>
<accession>A0A091AZG2</accession>
<dbReference type="Pfam" id="PF00571">
    <property type="entry name" value="CBS"/>
    <property type="match status" value="2"/>
</dbReference>
<dbReference type="Proteomes" id="UP000029393">
    <property type="component" value="Unassembled WGS sequence"/>
</dbReference>
<evidence type="ECO:0000313" key="4">
    <source>
        <dbReference type="EMBL" id="KFN45718.1"/>
    </source>
</evidence>
<feature type="domain" description="CBS" evidence="3">
    <location>
        <begin position="77"/>
        <end position="133"/>
    </location>
</feature>
<dbReference type="InterPro" id="IPR046342">
    <property type="entry name" value="CBS_dom_sf"/>
</dbReference>
<dbReference type="PROSITE" id="PS51371">
    <property type="entry name" value="CBS"/>
    <property type="match status" value="2"/>
</dbReference>
<protein>
    <recommendedName>
        <fullName evidence="3">CBS domain-containing protein</fullName>
    </recommendedName>
</protein>
<dbReference type="InterPro" id="IPR051257">
    <property type="entry name" value="Diverse_CBS-Domain"/>
</dbReference>
<keyword evidence="1 2" id="KW-0129">CBS domain</keyword>
<dbReference type="InterPro" id="IPR000644">
    <property type="entry name" value="CBS_dom"/>
</dbReference>
<dbReference type="EMBL" id="AVCK01000024">
    <property type="protein sequence ID" value="KFN45718.1"/>
    <property type="molecule type" value="Genomic_DNA"/>
</dbReference>
<dbReference type="CDD" id="cd04623">
    <property type="entry name" value="CBS_pair_bac_euk"/>
    <property type="match status" value="1"/>
</dbReference>
<keyword evidence="5" id="KW-1185">Reference proteome</keyword>
<name>A0A091AZG2_9GAMM</name>
<gene>
    <name evidence="4" type="ORF">N787_12150</name>
</gene>
<evidence type="ECO:0000313" key="5">
    <source>
        <dbReference type="Proteomes" id="UP000029393"/>
    </source>
</evidence>
<organism evidence="4 5">
    <name type="scientific">Arenimonas metalli CF5-1</name>
    <dbReference type="NCBI Taxonomy" id="1384056"/>
    <lineage>
        <taxon>Bacteria</taxon>
        <taxon>Pseudomonadati</taxon>
        <taxon>Pseudomonadota</taxon>
        <taxon>Gammaproteobacteria</taxon>
        <taxon>Lysobacterales</taxon>
        <taxon>Lysobacteraceae</taxon>
        <taxon>Arenimonas</taxon>
    </lineage>
</organism>
<dbReference type="SMART" id="SM00116">
    <property type="entry name" value="CBS"/>
    <property type="match status" value="2"/>
</dbReference>
<dbReference type="eggNOG" id="COG2905">
    <property type="taxonomic scope" value="Bacteria"/>
</dbReference>
<dbReference type="InterPro" id="IPR044725">
    <property type="entry name" value="CBSX3_CBS_dom"/>
</dbReference>
<dbReference type="PANTHER" id="PTHR43080:SF2">
    <property type="entry name" value="CBS DOMAIN-CONTAINING PROTEIN"/>
    <property type="match status" value="1"/>
</dbReference>
<dbReference type="OrthoDB" id="9807125at2"/>